<dbReference type="InterPro" id="IPR029058">
    <property type="entry name" value="AB_hydrolase_fold"/>
</dbReference>
<dbReference type="SUPFAM" id="SSF52540">
    <property type="entry name" value="P-loop containing nucleoside triphosphate hydrolases"/>
    <property type="match status" value="1"/>
</dbReference>
<feature type="domain" description="GPI inositol-deacylase PGAP1-like alpha/beta" evidence="5">
    <location>
        <begin position="145"/>
        <end position="197"/>
    </location>
</feature>
<dbReference type="AlphaFoldDB" id="A0A2J6T5Q5"/>
<dbReference type="InterPro" id="IPR012908">
    <property type="entry name" value="PGAP1-ab_dom-like"/>
</dbReference>
<dbReference type="Gene3D" id="1.25.40.10">
    <property type="entry name" value="Tetratricopeptide repeat domain"/>
    <property type="match status" value="2"/>
</dbReference>
<reference evidence="6 7" key="1">
    <citation type="submission" date="2016-04" db="EMBL/GenBank/DDBJ databases">
        <title>A degradative enzymes factory behind the ericoid mycorrhizal symbiosis.</title>
        <authorList>
            <consortium name="DOE Joint Genome Institute"/>
            <person name="Martino E."/>
            <person name="Morin E."/>
            <person name="Grelet G."/>
            <person name="Kuo A."/>
            <person name="Kohler A."/>
            <person name="Daghino S."/>
            <person name="Barry K."/>
            <person name="Choi C."/>
            <person name="Cichocki N."/>
            <person name="Clum A."/>
            <person name="Copeland A."/>
            <person name="Hainaut M."/>
            <person name="Haridas S."/>
            <person name="Labutti K."/>
            <person name="Lindquist E."/>
            <person name="Lipzen A."/>
            <person name="Khouja H.-R."/>
            <person name="Murat C."/>
            <person name="Ohm R."/>
            <person name="Olson A."/>
            <person name="Spatafora J."/>
            <person name="Veneault-Fourrey C."/>
            <person name="Henrissat B."/>
            <person name="Grigoriev I."/>
            <person name="Martin F."/>
            <person name="Perotto S."/>
        </authorList>
    </citation>
    <scope>NUCLEOTIDE SEQUENCE [LARGE SCALE GENOMIC DNA]</scope>
    <source>
        <strain evidence="6 7">E</strain>
    </source>
</reference>
<protein>
    <recommendedName>
        <fullName evidence="2 3">GPI inositol-deacylase</fullName>
        <ecNumber evidence="3">3.1.-.-</ecNumber>
    </recommendedName>
</protein>
<dbReference type="InterPro" id="IPR011990">
    <property type="entry name" value="TPR-like_helical_dom_sf"/>
</dbReference>
<keyword evidence="3" id="KW-0813">Transport</keyword>
<gene>
    <name evidence="6" type="ORF">K444DRAFT_563644</name>
</gene>
<accession>A0A2J6T5Q5</accession>
<dbReference type="EMBL" id="KZ613822">
    <property type="protein sequence ID" value="PMD58348.1"/>
    <property type="molecule type" value="Genomic_DNA"/>
</dbReference>
<dbReference type="STRING" id="1095630.A0A2J6T5Q5"/>
<dbReference type="Pfam" id="PF13181">
    <property type="entry name" value="TPR_8"/>
    <property type="match status" value="1"/>
</dbReference>
<comment type="subcellular location">
    <subcellularLocation>
        <location evidence="3">Endoplasmic reticulum membrane</location>
    </subcellularLocation>
</comment>
<dbReference type="PANTHER" id="PTHR46082">
    <property type="entry name" value="ATP/GTP-BINDING PROTEIN-RELATED"/>
    <property type="match status" value="1"/>
</dbReference>
<name>A0A2J6T5Q5_9HELO</name>
<dbReference type="PANTHER" id="PTHR46082:SF6">
    <property type="entry name" value="AAA+ ATPASE DOMAIN-CONTAINING PROTEIN-RELATED"/>
    <property type="match status" value="1"/>
</dbReference>
<keyword evidence="7" id="KW-1185">Reference proteome</keyword>
<dbReference type="Gene3D" id="3.40.50.1820">
    <property type="entry name" value="alpha/beta hydrolase"/>
    <property type="match status" value="1"/>
</dbReference>
<dbReference type="SUPFAM" id="SSF53474">
    <property type="entry name" value="alpha/beta-Hydrolases"/>
    <property type="match status" value="1"/>
</dbReference>
<evidence type="ECO:0000256" key="4">
    <source>
        <dbReference type="SAM" id="MobiDB-lite"/>
    </source>
</evidence>
<dbReference type="GO" id="GO:0015031">
    <property type="term" value="P:protein transport"/>
    <property type="evidence" value="ECO:0007669"/>
    <property type="project" value="UniProtKB-KW"/>
</dbReference>
<keyword evidence="3" id="KW-0472">Membrane</keyword>
<dbReference type="GeneID" id="36585108"/>
<comment type="function">
    <text evidence="1 3">Involved in inositol deacylation of GPI-anchored proteins which plays important roles in the quality control and ER-associated degradation of GPI-anchored proteins.</text>
</comment>
<dbReference type="SMART" id="SM00028">
    <property type="entry name" value="TPR"/>
    <property type="match status" value="3"/>
</dbReference>
<feature type="compositionally biased region" description="Polar residues" evidence="4">
    <location>
        <begin position="1"/>
        <end position="17"/>
    </location>
</feature>
<dbReference type="SUPFAM" id="SSF48452">
    <property type="entry name" value="TPR-like"/>
    <property type="match status" value="2"/>
</dbReference>
<dbReference type="InParanoid" id="A0A2J6T5Q5"/>
<keyword evidence="3" id="KW-0378">Hydrolase</keyword>
<feature type="region of interest" description="Disordered" evidence="4">
    <location>
        <begin position="1"/>
        <end position="37"/>
    </location>
</feature>
<dbReference type="InterPro" id="IPR027417">
    <property type="entry name" value="P-loop_NTPase"/>
</dbReference>
<dbReference type="OrthoDB" id="5986190at2759"/>
<evidence type="ECO:0000313" key="7">
    <source>
        <dbReference type="Proteomes" id="UP000235371"/>
    </source>
</evidence>
<proteinExistence type="inferred from homology"/>
<evidence type="ECO:0000256" key="3">
    <source>
        <dbReference type="RuleBase" id="RU365011"/>
    </source>
</evidence>
<dbReference type="Pfam" id="PF07819">
    <property type="entry name" value="PGAP1"/>
    <property type="match status" value="1"/>
</dbReference>
<dbReference type="EC" id="3.1.-.-" evidence="3"/>
<keyword evidence="3" id="KW-0256">Endoplasmic reticulum</keyword>
<dbReference type="Gene3D" id="3.40.50.300">
    <property type="entry name" value="P-loop containing nucleotide triphosphate hydrolases"/>
    <property type="match status" value="1"/>
</dbReference>
<dbReference type="InterPro" id="IPR053137">
    <property type="entry name" value="NLR-like"/>
</dbReference>
<comment type="similarity">
    <text evidence="3">Belongs to the GPI inositol-deacylase family.</text>
</comment>
<dbReference type="GO" id="GO:0005789">
    <property type="term" value="C:endoplasmic reticulum membrane"/>
    <property type="evidence" value="ECO:0007669"/>
    <property type="project" value="UniProtKB-SubCell"/>
</dbReference>
<evidence type="ECO:0000259" key="5">
    <source>
        <dbReference type="Pfam" id="PF07819"/>
    </source>
</evidence>
<dbReference type="GO" id="GO:0016788">
    <property type="term" value="F:hydrolase activity, acting on ester bonds"/>
    <property type="evidence" value="ECO:0007669"/>
    <property type="project" value="InterPro"/>
</dbReference>
<dbReference type="InterPro" id="IPR019734">
    <property type="entry name" value="TPR_rpt"/>
</dbReference>
<evidence type="ECO:0000256" key="2">
    <source>
        <dbReference type="ARBA" id="ARBA00015856"/>
    </source>
</evidence>
<evidence type="ECO:0000313" key="6">
    <source>
        <dbReference type="EMBL" id="PMD58348.1"/>
    </source>
</evidence>
<organism evidence="6 7">
    <name type="scientific">Hyaloscypha bicolor E</name>
    <dbReference type="NCBI Taxonomy" id="1095630"/>
    <lineage>
        <taxon>Eukaryota</taxon>
        <taxon>Fungi</taxon>
        <taxon>Dikarya</taxon>
        <taxon>Ascomycota</taxon>
        <taxon>Pezizomycotina</taxon>
        <taxon>Leotiomycetes</taxon>
        <taxon>Helotiales</taxon>
        <taxon>Hyaloscyphaceae</taxon>
        <taxon>Hyaloscypha</taxon>
        <taxon>Hyaloscypha bicolor</taxon>
    </lineage>
</organism>
<evidence type="ECO:0000256" key="1">
    <source>
        <dbReference type="ARBA" id="ARBA00003496"/>
    </source>
</evidence>
<dbReference type="RefSeq" id="XP_024735252.1">
    <property type="nucleotide sequence ID" value="XM_024877031.1"/>
</dbReference>
<dbReference type="Proteomes" id="UP000235371">
    <property type="component" value="Unassembled WGS sequence"/>
</dbReference>
<keyword evidence="3" id="KW-0653">Protein transport</keyword>
<sequence length="1159" mass="130352">MNDPSSSRGATMGSFKSPSDHCASKSNQPENVDHDNINESKESFGLFRLNPDDSVSSTRNFEETTESFDADIIAIHGLGGTAFKTWTHSNGKNWLSDFVPSEFPGARVYTFGYDSGFAFSRGTGTLDDFARSFLEAVKLERRRPDQQRRLLVLVCHSMGGIVAKLAITMAKSKPENYPGIGNAIAGILFLGTPHHGSGYARYGNIMAKTANVLVVGLQASRLLGKMRSDLLGTLEKHSPELAAAAEDFKKHAADIKIISFVEGKKTLGLNERVVDDQSAHLGSPLERKILMPGYDHKALCRHASTGDQGLKLIFSEIRQCLPKNSLAKATQAPYFPFQRNFDFVGQQNILQVLLDDFSRHPMDREVALYGLGGIGKSQIAVEYAYNLLERNPETLIFWVFGGSKERFEQDYLGIARRLQLPGFHGSTVDVLALVKTALEKRSNWAMIIDNADDSTTLWGTSKANYSETSIQNDSTDREGLAKYIPRGLNGFILYTTRTKDDALRLTGEGQVIKVSEMDEEDLKSLLKSKFKNEAFSDNDLTRLITTLDRLPLAIVQAASFIRHKSWSITQYLTNFEAEGSVSSSGPLLHDFRDKTRDYKGNNPVFRTWIITMKQLEEQEPKAADLLRLMSCYNRQDIPHDLLLGPDSNSIGYQEEKANKNYYLAMSISTLLSYSFLTVSEGPRGQRYTLHRLVQKFIQYRLEDLGIADKWATNALDFLVSVFPLEEYESWELSAELLPHVQAMAEYKMNSNLPAGKLGILLTAASAYLRRKGQLQRADKYITLALTTLRTNLGNDDPTTIDALCEQGHCFQDLKQYERAEKVYCSAIDSYSRVFGSQDVKIYKAKIFLSGILRIQKRYPEAESEARIALRELKNFDGEEAERARLLGENSLSKVLGDTRRYDDAIRIQRNLDISLTNKYGPEHPRVFNNLHDLAVTLMMIGQPTGLKEARHISQRVMDLCEKMYGPDHHQTANIVYNYGLVLMKQAYFEDADAYLKRALRFFNTHGGEIYPLEALNCISYLGVSQESQGHYIEALKYCESRYKISLSSFGVTHERTQLAQREIARIQGLIHHDPNSSSRQHSTDIPTHYVSGANMAANGNCYGSMRSQYRIAEARKQDDPYAFAFPPYQSKKHARSDTIMFSSGASVSNDGRESKKKRL</sequence>